<protein>
    <submittedName>
        <fullName evidence="1">Uncharacterized protein</fullName>
    </submittedName>
</protein>
<comment type="caution">
    <text evidence="1">The sequence shown here is derived from an EMBL/GenBank/DDBJ whole genome shotgun (WGS) entry which is preliminary data.</text>
</comment>
<dbReference type="Proteomes" id="UP000243534">
    <property type="component" value="Unassembled WGS sequence"/>
</dbReference>
<evidence type="ECO:0000313" key="2">
    <source>
        <dbReference type="Proteomes" id="UP000243534"/>
    </source>
</evidence>
<evidence type="ECO:0000313" key="1">
    <source>
        <dbReference type="EMBL" id="OFC63430.1"/>
    </source>
</evidence>
<accession>A0A1E7Z3S0</accession>
<dbReference type="AlphaFoldDB" id="A0A1E7Z3S0"/>
<gene>
    <name evidence="1" type="ORF">BBW68_05455</name>
</gene>
<reference evidence="1 2" key="1">
    <citation type="submission" date="2016-07" db="EMBL/GenBank/DDBJ databases">
        <authorList>
            <person name="Yuval B."/>
        </authorList>
    </citation>
    <scope>NUCLEOTIDE SEQUENCE [LARGE SCALE GENOMIC DNA]</scope>
    <source>
        <strain evidence="1 2">IL</strain>
    </source>
</reference>
<name>A0A1E7Z3S0_9GAMM</name>
<proteinExistence type="predicted"/>
<dbReference type="RefSeq" id="WP_070133857.1">
    <property type="nucleotide sequence ID" value="NZ_LJAM02000148.1"/>
</dbReference>
<sequence length="60" mass="7086">MLKERTRFATYFQKKRHKTHDNPATGAAVLRAMPQARHHIINSTAKKRYTVRHVWLTDAE</sequence>
<dbReference type="OrthoDB" id="6522811at2"/>
<dbReference type="EMBL" id="MAYS01000086">
    <property type="protein sequence ID" value="OFC63430.1"/>
    <property type="molecule type" value="Genomic_DNA"/>
</dbReference>
<organism evidence="1 2">
    <name type="scientific">Candidatus Erwinia dacicola</name>
    <dbReference type="NCBI Taxonomy" id="252393"/>
    <lineage>
        <taxon>Bacteria</taxon>
        <taxon>Pseudomonadati</taxon>
        <taxon>Pseudomonadota</taxon>
        <taxon>Gammaproteobacteria</taxon>
        <taxon>Enterobacterales</taxon>
        <taxon>Erwiniaceae</taxon>
        <taxon>Erwinia</taxon>
    </lineage>
</organism>